<keyword evidence="1" id="KW-0675">Receptor</keyword>
<dbReference type="Proteomes" id="UP000001940">
    <property type="component" value="Chromosome I"/>
</dbReference>
<dbReference type="OrthoDB" id="5817230at2759"/>
<dbReference type="AlphaFoldDB" id="A0A2K5ATN4"/>
<dbReference type="WormBase" id="C53H9.4">
    <property type="protein sequence ID" value="CE52558"/>
    <property type="gene ID" value="WBGene00303070"/>
</dbReference>
<dbReference type="GeneID" id="36804994"/>
<reference evidence="1 2" key="1">
    <citation type="journal article" date="1998" name="Science">
        <title>Genome sequence of the nematode C. elegans: a platform for investigating biology.</title>
        <authorList>
            <consortium name="The C. elegans sequencing consortium"/>
            <person name="Sulson J.E."/>
            <person name="Waterston R."/>
        </authorList>
    </citation>
    <scope>NUCLEOTIDE SEQUENCE [LARGE SCALE GENOMIC DNA]</scope>
    <source>
        <strain evidence="1 2">Bristol N2</strain>
    </source>
</reference>
<evidence type="ECO:0000313" key="2">
    <source>
        <dbReference type="Proteomes" id="UP000001940"/>
    </source>
</evidence>
<proteinExistence type="predicted"/>
<dbReference type="Bgee" id="WBGene00303070">
    <property type="expression patterns" value="Expressed in pharyngeal muscle cell (C elegans) and 1 other cell type or tissue"/>
</dbReference>
<name>A0A2K5ATN4_CAEEL</name>
<protein>
    <submittedName>
        <fullName evidence="1">Variable lymphocyte receptor A cassette</fullName>
    </submittedName>
</protein>
<sequence length="30" mass="3430">VLLFFCDVYNLTPSIVPPKYKNCIELLSSL</sequence>
<keyword evidence="2" id="KW-1185">Reference proteome</keyword>
<dbReference type="CTD" id="36804994"/>
<evidence type="ECO:0000313" key="1">
    <source>
        <dbReference type="EMBL" id="SPC47134.1"/>
    </source>
</evidence>
<dbReference type="InParanoid" id="A0A2K5ATN4"/>
<organism evidence="1 2">
    <name type="scientific">Caenorhabditis elegans</name>
    <dbReference type="NCBI Taxonomy" id="6239"/>
    <lineage>
        <taxon>Eukaryota</taxon>
        <taxon>Metazoa</taxon>
        <taxon>Ecdysozoa</taxon>
        <taxon>Nematoda</taxon>
        <taxon>Chromadorea</taxon>
        <taxon>Rhabditida</taxon>
        <taxon>Rhabditina</taxon>
        <taxon>Rhabditomorpha</taxon>
        <taxon>Rhabditoidea</taxon>
        <taxon>Rhabditidae</taxon>
        <taxon>Peloderinae</taxon>
        <taxon>Caenorhabditis</taxon>
    </lineage>
</organism>
<dbReference type="RefSeq" id="NP_001348682.1">
    <property type="nucleotide sequence ID" value="NM_001361842.3"/>
</dbReference>
<feature type="non-terminal residue" evidence="1">
    <location>
        <position position="1"/>
    </location>
</feature>
<dbReference type="KEGG" id="cel:CELE_C53H9.4"/>
<evidence type="ECO:0000313" key="3">
    <source>
        <dbReference type="WormBase" id="C53H9.4"/>
    </source>
</evidence>
<accession>A0A2K5ATN4</accession>
<dbReference type="EMBL" id="BX284601">
    <property type="protein sequence ID" value="SPC47134.1"/>
    <property type="molecule type" value="Genomic_DNA"/>
</dbReference>
<dbReference type="AGR" id="WB:WBGene00303070"/>
<gene>
    <name evidence="1 3" type="ORF">C53H9.4</name>
    <name evidence="1" type="ORF">CELE_C53H9.4</name>
</gene>